<dbReference type="SUPFAM" id="SSF51717">
    <property type="entry name" value="Dihydropteroate synthetase-like"/>
    <property type="match status" value="1"/>
</dbReference>
<dbReference type="EC" id="2.5.1.15" evidence="4"/>
<dbReference type="PROSITE" id="PS00793">
    <property type="entry name" value="DHPS_2"/>
    <property type="match status" value="1"/>
</dbReference>
<dbReference type="Gene3D" id="3.20.20.20">
    <property type="entry name" value="Dihydropteroate synthase-like"/>
    <property type="match status" value="1"/>
</dbReference>
<dbReference type="AlphaFoldDB" id="A0A4R3YFR8"/>
<keyword evidence="8" id="KW-0289">Folate biosynthesis</keyword>
<dbReference type="PROSITE" id="PS50972">
    <property type="entry name" value="PTERIN_BINDING"/>
    <property type="match status" value="1"/>
</dbReference>
<evidence type="ECO:0000259" key="9">
    <source>
        <dbReference type="PROSITE" id="PS50972"/>
    </source>
</evidence>
<organism evidence="10 11">
    <name type="scientific">Sulfurirhabdus autotrophica</name>
    <dbReference type="NCBI Taxonomy" id="1706046"/>
    <lineage>
        <taxon>Bacteria</taxon>
        <taxon>Pseudomonadati</taxon>
        <taxon>Pseudomonadota</taxon>
        <taxon>Betaproteobacteria</taxon>
        <taxon>Nitrosomonadales</taxon>
        <taxon>Sulfuricellaceae</taxon>
        <taxon>Sulfurirhabdus</taxon>
    </lineage>
</organism>
<dbReference type="Pfam" id="PF00809">
    <property type="entry name" value="Pterin_bind"/>
    <property type="match status" value="1"/>
</dbReference>
<dbReference type="NCBIfam" id="TIGR01496">
    <property type="entry name" value="DHPS"/>
    <property type="match status" value="1"/>
</dbReference>
<dbReference type="PANTHER" id="PTHR20941:SF1">
    <property type="entry name" value="FOLIC ACID SYNTHESIS PROTEIN FOL1"/>
    <property type="match status" value="1"/>
</dbReference>
<dbReference type="InterPro" id="IPR006390">
    <property type="entry name" value="DHP_synth_dom"/>
</dbReference>
<evidence type="ECO:0000256" key="4">
    <source>
        <dbReference type="ARBA" id="ARBA00012458"/>
    </source>
</evidence>
<dbReference type="GO" id="GO:0046872">
    <property type="term" value="F:metal ion binding"/>
    <property type="evidence" value="ECO:0007669"/>
    <property type="project" value="UniProtKB-KW"/>
</dbReference>
<comment type="catalytic activity">
    <reaction evidence="1">
        <text>(7,8-dihydropterin-6-yl)methyl diphosphate + 4-aminobenzoate = 7,8-dihydropteroate + diphosphate</text>
        <dbReference type="Rhea" id="RHEA:19949"/>
        <dbReference type="ChEBI" id="CHEBI:17836"/>
        <dbReference type="ChEBI" id="CHEBI:17839"/>
        <dbReference type="ChEBI" id="CHEBI:33019"/>
        <dbReference type="ChEBI" id="CHEBI:72950"/>
        <dbReference type="EC" id="2.5.1.15"/>
    </reaction>
</comment>
<evidence type="ECO:0000256" key="8">
    <source>
        <dbReference type="ARBA" id="ARBA00022909"/>
    </source>
</evidence>
<reference evidence="10 11" key="1">
    <citation type="submission" date="2019-03" db="EMBL/GenBank/DDBJ databases">
        <title>Genomic Encyclopedia of Type Strains, Phase IV (KMG-IV): sequencing the most valuable type-strain genomes for metagenomic binning, comparative biology and taxonomic classification.</title>
        <authorList>
            <person name="Goeker M."/>
        </authorList>
    </citation>
    <scope>NUCLEOTIDE SEQUENCE [LARGE SCALE GENOMIC DNA]</scope>
    <source>
        <strain evidence="10 11">DSM 100309</strain>
    </source>
</reference>
<comment type="pathway">
    <text evidence="3">Cofactor biosynthesis; tetrahydrofolate biosynthesis; 7,8-dihydrofolate from 2-amino-4-hydroxy-6-hydroxymethyl-7,8-dihydropteridine diphosphate and 4-aminobenzoate: step 1/2.</text>
</comment>
<dbReference type="InterPro" id="IPR000489">
    <property type="entry name" value="Pterin-binding_dom"/>
</dbReference>
<keyword evidence="11" id="KW-1185">Reference proteome</keyword>
<dbReference type="CDD" id="cd00739">
    <property type="entry name" value="DHPS"/>
    <property type="match status" value="1"/>
</dbReference>
<evidence type="ECO:0000256" key="7">
    <source>
        <dbReference type="ARBA" id="ARBA00022842"/>
    </source>
</evidence>
<dbReference type="InterPro" id="IPR045031">
    <property type="entry name" value="DHP_synth-like"/>
</dbReference>
<keyword evidence="5" id="KW-0808">Transferase</keyword>
<evidence type="ECO:0000256" key="2">
    <source>
        <dbReference type="ARBA" id="ARBA00001946"/>
    </source>
</evidence>
<evidence type="ECO:0000313" key="11">
    <source>
        <dbReference type="Proteomes" id="UP000295367"/>
    </source>
</evidence>
<dbReference type="PANTHER" id="PTHR20941">
    <property type="entry name" value="FOLATE SYNTHESIS PROTEINS"/>
    <property type="match status" value="1"/>
</dbReference>
<evidence type="ECO:0000256" key="6">
    <source>
        <dbReference type="ARBA" id="ARBA00022723"/>
    </source>
</evidence>
<evidence type="ECO:0000256" key="1">
    <source>
        <dbReference type="ARBA" id="ARBA00000012"/>
    </source>
</evidence>
<proteinExistence type="predicted"/>
<dbReference type="EMBL" id="SMCO01000001">
    <property type="protein sequence ID" value="TCV90831.1"/>
    <property type="molecule type" value="Genomic_DNA"/>
</dbReference>
<gene>
    <name evidence="10" type="ORF">EDC63_101806</name>
</gene>
<dbReference type="GO" id="GO:0005829">
    <property type="term" value="C:cytosol"/>
    <property type="evidence" value="ECO:0007669"/>
    <property type="project" value="TreeGrafter"/>
</dbReference>
<dbReference type="GO" id="GO:0046654">
    <property type="term" value="P:tetrahydrofolate biosynthetic process"/>
    <property type="evidence" value="ECO:0007669"/>
    <property type="project" value="TreeGrafter"/>
</dbReference>
<protein>
    <recommendedName>
        <fullName evidence="4">dihydropteroate synthase</fullName>
        <ecNumber evidence="4">2.5.1.15</ecNumber>
    </recommendedName>
</protein>
<evidence type="ECO:0000256" key="5">
    <source>
        <dbReference type="ARBA" id="ARBA00022679"/>
    </source>
</evidence>
<accession>A0A4R3YFR8</accession>
<evidence type="ECO:0000256" key="3">
    <source>
        <dbReference type="ARBA" id="ARBA00004763"/>
    </source>
</evidence>
<name>A0A4R3YFR8_9PROT</name>
<dbReference type="GO" id="GO:0046656">
    <property type="term" value="P:folic acid biosynthetic process"/>
    <property type="evidence" value="ECO:0007669"/>
    <property type="project" value="UniProtKB-KW"/>
</dbReference>
<dbReference type="GO" id="GO:0004156">
    <property type="term" value="F:dihydropteroate synthase activity"/>
    <property type="evidence" value="ECO:0007669"/>
    <property type="project" value="UniProtKB-EC"/>
</dbReference>
<dbReference type="Proteomes" id="UP000295367">
    <property type="component" value="Unassembled WGS sequence"/>
</dbReference>
<comment type="cofactor">
    <cofactor evidence="2">
        <name>Mg(2+)</name>
        <dbReference type="ChEBI" id="CHEBI:18420"/>
    </cofactor>
</comment>
<feature type="domain" description="Pterin-binding" evidence="9">
    <location>
        <begin position="1"/>
        <end position="249"/>
    </location>
</feature>
<dbReference type="RefSeq" id="WP_262982240.1">
    <property type="nucleotide sequence ID" value="NZ_BHVT01000073.1"/>
</dbReference>
<evidence type="ECO:0000313" key="10">
    <source>
        <dbReference type="EMBL" id="TCV90831.1"/>
    </source>
</evidence>
<sequence>MGIVNLTPDSFSDGGKLMSHQSALDHAIQLMEEGAHILDIGGESTRPGAFPVDASEELKRILPLVEALSEQNIPVSVDTHKPEVMSAAIEAGACMINDINALQSEGALRVVASSSVGVCLMHKQGIPVNMQVSPQYGDVLVEILAFLQERVALVSHAGISPDRIVIDPGFGFGKSLAHNVQLLNRLEEFHKVGVPVLAGLSRKSMLGAITGREVGGRMAASITAAVLAVQKGAKVVRVHDVKETRDALEIIHAIEGKHE</sequence>
<keyword evidence="6" id="KW-0479">Metal-binding</keyword>
<keyword evidence="7" id="KW-0460">Magnesium</keyword>
<comment type="caution">
    <text evidence="10">The sequence shown here is derived from an EMBL/GenBank/DDBJ whole genome shotgun (WGS) entry which is preliminary data.</text>
</comment>
<dbReference type="InterPro" id="IPR011005">
    <property type="entry name" value="Dihydropteroate_synth-like_sf"/>
</dbReference>